<dbReference type="EMBL" id="JACHNU010000003">
    <property type="protein sequence ID" value="MBB4663043.1"/>
    <property type="molecule type" value="Genomic_DNA"/>
</dbReference>
<dbReference type="RefSeq" id="WP_183342737.1">
    <property type="nucleotide sequence ID" value="NZ_JACHNU010000003.1"/>
</dbReference>
<dbReference type="AlphaFoldDB" id="A0A840IFS3"/>
<gene>
    <name evidence="5" type="ORF">BDZ31_002632</name>
</gene>
<dbReference type="PANTHER" id="PTHR33164">
    <property type="entry name" value="TRANSCRIPTIONAL REGULATOR, MARR FAMILY"/>
    <property type="match status" value="1"/>
</dbReference>
<proteinExistence type="predicted"/>
<dbReference type="GO" id="GO:0003677">
    <property type="term" value="F:DNA binding"/>
    <property type="evidence" value="ECO:0007669"/>
    <property type="project" value="UniProtKB-KW"/>
</dbReference>
<evidence type="ECO:0000256" key="2">
    <source>
        <dbReference type="ARBA" id="ARBA00023125"/>
    </source>
</evidence>
<dbReference type="InterPro" id="IPR036388">
    <property type="entry name" value="WH-like_DNA-bd_sf"/>
</dbReference>
<sequence length="168" mass="18513">MAAPGTATATDRDREREPAVFAAADGLDAETAAFVEAWRRFSRATQKAKARRFDDGTLSLTQALLLSGLLDEPELTVGALAERAEVSKPTATRMLDGLERDGYVTRRPCARDRRVVLIALTAEGERALQARWRAFCDHLERASRRLSAEERAAATPLLLRLAALMDDF</sequence>
<dbReference type="Gene3D" id="1.10.10.10">
    <property type="entry name" value="Winged helix-like DNA-binding domain superfamily/Winged helix DNA-binding domain"/>
    <property type="match status" value="1"/>
</dbReference>
<dbReference type="InterPro" id="IPR036390">
    <property type="entry name" value="WH_DNA-bd_sf"/>
</dbReference>
<comment type="caution">
    <text evidence="5">The sequence shown here is derived from an EMBL/GenBank/DDBJ whole genome shotgun (WGS) entry which is preliminary data.</text>
</comment>
<accession>A0A840IFS3</accession>
<dbReference type="SMART" id="SM00347">
    <property type="entry name" value="HTH_MARR"/>
    <property type="match status" value="1"/>
</dbReference>
<protein>
    <submittedName>
        <fullName evidence="5">DNA-binding MarR family transcriptional regulator</fullName>
    </submittedName>
</protein>
<dbReference type="PRINTS" id="PR00598">
    <property type="entry name" value="HTHMARR"/>
</dbReference>
<evidence type="ECO:0000313" key="5">
    <source>
        <dbReference type="EMBL" id="MBB4663043.1"/>
    </source>
</evidence>
<dbReference type="InterPro" id="IPR039422">
    <property type="entry name" value="MarR/SlyA-like"/>
</dbReference>
<reference evidence="5 6" key="1">
    <citation type="submission" date="2020-08" db="EMBL/GenBank/DDBJ databases">
        <title>Genomic Encyclopedia of Archaeal and Bacterial Type Strains, Phase II (KMG-II): from individual species to whole genera.</title>
        <authorList>
            <person name="Goeker M."/>
        </authorList>
    </citation>
    <scope>NUCLEOTIDE SEQUENCE [LARGE SCALE GENOMIC DNA]</scope>
    <source>
        <strain evidence="5 6">DSM 23288</strain>
    </source>
</reference>
<evidence type="ECO:0000313" key="6">
    <source>
        <dbReference type="Proteomes" id="UP000585272"/>
    </source>
</evidence>
<dbReference type="PROSITE" id="PS50995">
    <property type="entry name" value="HTH_MARR_2"/>
    <property type="match status" value="1"/>
</dbReference>
<name>A0A840IFS3_9ACTN</name>
<dbReference type="SUPFAM" id="SSF46785">
    <property type="entry name" value="Winged helix' DNA-binding domain"/>
    <property type="match status" value="1"/>
</dbReference>
<keyword evidence="6" id="KW-1185">Reference proteome</keyword>
<dbReference type="InterPro" id="IPR023187">
    <property type="entry name" value="Tscrpt_reg_MarR-type_CS"/>
</dbReference>
<dbReference type="Proteomes" id="UP000585272">
    <property type="component" value="Unassembled WGS sequence"/>
</dbReference>
<evidence type="ECO:0000256" key="1">
    <source>
        <dbReference type="ARBA" id="ARBA00023015"/>
    </source>
</evidence>
<feature type="domain" description="HTH marR-type" evidence="4">
    <location>
        <begin position="31"/>
        <end position="163"/>
    </location>
</feature>
<dbReference type="GO" id="GO:0006950">
    <property type="term" value="P:response to stress"/>
    <property type="evidence" value="ECO:0007669"/>
    <property type="project" value="TreeGrafter"/>
</dbReference>
<evidence type="ECO:0000259" key="4">
    <source>
        <dbReference type="PROSITE" id="PS50995"/>
    </source>
</evidence>
<dbReference type="GO" id="GO:0003700">
    <property type="term" value="F:DNA-binding transcription factor activity"/>
    <property type="evidence" value="ECO:0007669"/>
    <property type="project" value="InterPro"/>
</dbReference>
<keyword evidence="3" id="KW-0804">Transcription</keyword>
<dbReference type="InterPro" id="IPR000835">
    <property type="entry name" value="HTH_MarR-typ"/>
</dbReference>
<keyword evidence="2 5" id="KW-0238">DNA-binding</keyword>
<keyword evidence="1" id="KW-0805">Transcription regulation</keyword>
<dbReference type="PANTHER" id="PTHR33164:SF43">
    <property type="entry name" value="HTH-TYPE TRANSCRIPTIONAL REPRESSOR YETL"/>
    <property type="match status" value="1"/>
</dbReference>
<dbReference type="PROSITE" id="PS01117">
    <property type="entry name" value="HTH_MARR_1"/>
    <property type="match status" value="1"/>
</dbReference>
<organism evidence="5 6">
    <name type="scientific">Conexibacter arvalis</name>
    <dbReference type="NCBI Taxonomy" id="912552"/>
    <lineage>
        <taxon>Bacteria</taxon>
        <taxon>Bacillati</taxon>
        <taxon>Actinomycetota</taxon>
        <taxon>Thermoleophilia</taxon>
        <taxon>Solirubrobacterales</taxon>
        <taxon>Conexibacteraceae</taxon>
        <taxon>Conexibacter</taxon>
    </lineage>
</organism>
<dbReference type="Pfam" id="PF01047">
    <property type="entry name" value="MarR"/>
    <property type="match status" value="1"/>
</dbReference>
<evidence type="ECO:0000256" key="3">
    <source>
        <dbReference type="ARBA" id="ARBA00023163"/>
    </source>
</evidence>